<feature type="region of interest" description="Disordered" evidence="1">
    <location>
        <begin position="107"/>
        <end position="138"/>
    </location>
</feature>
<dbReference type="EMBL" id="CAJQZP010000725">
    <property type="protein sequence ID" value="CAG4981434.1"/>
    <property type="molecule type" value="Genomic_DNA"/>
</dbReference>
<comment type="caution">
    <text evidence="2">The sequence shown here is derived from an EMBL/GenBank/DDBJ whole genome shotgun (WGS) entry which is preliminary data.</text>
</comment>
<evidence type="ECO:0000256" key="1">
    <source>
        <dbReference type="SAM" id="MobiDB-lite"/>
    </source>
</evidence>
<organism evidence="2 3">
    <name type="scientific">Parnassius apollo</name>
    <name type="common">Apollo butterfly</name>
    <name type="synonym">Papilio apollo</name>
    <dbReference type="NCBI Taxonomy" id="110799"/>
    <lineage>
        <taxon>Eukaryota</taxon>
        <taxon>Metazoa</taxon>
        <taxon>Ecdysozoa</taxon>
        <taxon>Arthropoda</taxon>
        <taxon>Hexapoda</taxon>
        <taxon>Insecta</taxon>
        <taxon>Pterygota</taxon>
        <taxon>Neoptera</taxon>
        <taxon>Endopterygota</taxon>
        <taxon>Lepidoptera</taxon>
        <taxon>Glossata</taxon>
        <taxon>Ditrysia</taxon>
        <taxon>Papilionoidea</taxon>
        <taxon>Papilionidae</taxon>
        <taxon>Parnassiinae</taxon>
        <taxon>Parnassini</taxon>
        <taxon>Parnassius</taxon>
        <taxon>Parnassius</taxon>
    </lineage>
</organism>
<sequence length="204" mass="23095">MNVSVIYGHRYASLFLKIQPLPTPLFYGNRARSADQCRHLAGLQYFEVNEPARADKDVPVLLSRDIPVSVAPLTVHRCEASSPVNNGSQVEALTVVSKNVANCAKTTAPARVHSEPTPINENSANEKHETTMSSRRKRFSDVVREGGQWKPEAPKDEWILLQRRRLRNRFMAKKGKADLELDCGFKAADVKIPFYFYNVDKWLN</sequence>
<dbReference type="AlphaFoldDB" id="A0A8S3WTL1"/>
<reference evidence="2" key="1">
    <citation type="submission" date="2021-04" db="EMBL/GenBank/DDBJ databases">
        <authorList>
            <person name="Tunstrom K."/>
        </authorList>
    </citation>
    <scope>NUCLEOTIDE SEQUENCE</scope>
</reference>
<gene>
    <name evidence="2" type="ORF">PAPOLLO_LOCUS10242</name>
</gene>
<dbReference type="OrthoDB" id="7362285at2759"/>
<protein>
    <submittedName>
        <fullName evidence="2">(apollo) hypothetical protein</fullName>
    </submittedName>
</protein>
<accession>A0A8S3WTL1</accession>
<proteinExistence type="predicted"/>
<evidence type="ECO:0000313" key="2">
    <source>
        <dbReference type="EMBL" id="CAG4981434.1"/>
    </source>
</evidence>
<keyword evidence="3" id="KW-1185">Reference proteome</keyword>
<evidence type="ECO:0000313" key="3">
    <source>
        <dbReference type="Proteomes" id="UP000691718"/>
    </source>
</evidence>
<dbReference type="Proteomes" id="UP000691718">
    <property type="component" value="Unassembled WGS sequence"/>
</dbReference>
<name>A0A8S3WTL1_PARAO</name>